<evidence type="ECO:0000256" key="1">
    <source>
        <dbReference type="SAM" id="MobiDB-lite"/>
    </source>
</evidence>
<gene>
    <name evidence="2" type="ORF">SFOMI_0824</name>
</gene>
<dbReference type="Proteomes" id="UP000221538">
    <property type="component" value="Unassembled WGS sequence"/>
</dbReference>
<dbReference type="EMBL" id="BEWI01000030">
    <property type="protein sequence ID" value="GAY20301.1"/>
    <property type="molecule type" value="Genomic_DNA"/>
</dbReference>
<protein>
    <submittedName>
        <fullName evidence="2">Uncharacterized protein</fullName>
    </submittedName>
</protein>
<organism evidence="2 3">
    <name type="scientific">Sphingobium fuliginis (strain ATCC 27551)</name>
    <dbReference type="NCBI Taxonomy" id="336203"/>
    <lineage>
        <taxon>Bacteria</taxon>
        <taxon>Pseudomonadati</taxon>
        <taxon>Pseudomonadota</taxon>
        <taxon>Alphaproteobacteria</taxon>
        <taxon>Sphingomonadales</taxon>
        <taxon>Sphingomonadaceae</taxon>
        <taxon>Sphingobium</taxon>
    </lineage>
</organism>
<dbReference type="AlphaFoldDB" id="A0A292ZBP5"/>
<feature type="region of interest" description="Disordered" evidence="1">
    <location>
        <begin position="1"/>
        <end position="38"/>
    </location>
</feature>
<accession>A0A292ZBP5</accession>
<reference evidence="2 3" key="2">
    <citation type="journal article" date="2013" name="Environ. Sci. Technol.">
        <title>The 4-tert-butylphenol-utilizing bacterium Sphingobium fuliginis OMI can degrade bisphenols via phenolic ring hydroxylation and meta-cleavage pathway.</title>
        <authorList>
            <person name="Ogata Y."/>
            <person name="Goda S."/>
            <person name="Toyama T."/>
            <person name="Sei K."/>
            <person name="Ike M."/>
        </authorList>
    </citation>
    <scope>NUCLEOTIDE SEQUENCE [LARGE SCALE GENOMIC DNA]</scope>
    <source>
        <strain evidence="2 3">OMI</strain>
    </source>
</reference>
<evidence type="ECO:0000313" key="2">
    <source>
        <dbReference type="EMBL" id="GAY20301.1"/>
    </source>
</evidence>
<proteinExistence type="predicted"/>
<sequence>MRNPTGAPFRPLGLCHRLDGAGRQGLAGAEGRRIASKG</sequence>
<reference evidence="2 3" key="1">
    <citation type="journal article" date="2013" name="Biodegradation">
        <title>Occurrence of 4-tert-butylphenol (4-t-BP) biodegradation in an aquatic sample caused by the presence of Spirodela polyrrhiza and isolation of a 4-t-BP-utilizing bacterium.</title>
        <authorList>
            <person name="Ogata Y."/>
            <person name="Toyama T."/>
            <person name="Yu N."/>
            <person name="Wang X."/>
            <person name="Sei K."/>
            <person name="Ike M."/>
        </authorList>
    </citation>
    <scope>NUCLEOTIDE SEQUENCE [LARGE SCALE GENOMIC DNA]</scope>
    <source>
        <strain evidence="2 3">OMI</strain>
    </source>
</reference>
<evidence type="ECO:0000313" key="3">
    <source>
        <dbReference type="Proteomes" id="UP000221538"/>
    </source>
</evidence>
<name>A0A292ZBP5_SPHSA</name>
<comment type="caution">
    <text evidence="2">The sequence shown here is derived from an EMBL/GenBank/DDBJ whole genome shotgun (WGS) entry which is preliminary data.</text>
</comment>